<dbReference type="GeneTree" id="ENSGT00940000156777"/>
<feature type="region of interest" description="Disordered" evidence="12">
    <location>
        <begin position="1"/>
        <end position="107"/>
    </location>
</feature>
<feature type="compositionally biased region" description="Low complexity" evidence="12">
    <location>
        <begin position="77"/>
        <end position="90"/>
    </location>
</feature>
<comment type="function">
    <text evidence="7">Could play a role in neuronal development.</text>
</comment>
<dbReference type="GO" id="GO:0046872">
    <property type="term" value="F:metal ion binding"/>
    <property type="evidence" value="ECO:0007669"/>
    <property type="project" value="UniProtKB-KW"/>
</dbReference>
<protein>
    <recommendedName>
        <fullName evidence="9">Cysteine and glycine-rich protein 1</fullName>
    </recommendedName>
    <alternativeName>
        <fullName evidence="10">Cysteine-rich protein 1</fullName>
    </alternativeName>
</protein>
<keyword evidence="6" id="KW-0539">Nucleus</keyword>
<evidence type="ECO:0000313" key="15">
    <source>
        <dbReference type="Proteomes" id="UP000694391"/>
    </source>
</evidence>
<evidence type="ECO:0000256" key="3">
    <source>
        <dbReference type="ARBA" id="ARBA00022737"/>
    </source>
</evidence>
<proteinExistence type="predicted"/>
<evidence type="ECO:0000256" key="6">
    <source>
        <dbReference type="ARBA" id="ARBA00023242"/>
    </source>
</evidence>
<name>A0A8C0KYP7_CANLU</name>
<dbReference type="GO" id="GO:0060537">
    <property type="term" value="P:muscle tissue development"/>
    <property type="evidence" value="ECO:0007669"/>
    <property type="project" value="TreeGrafter"/>
</dbReference>
<reference evidence="14" key="1">
    <citation type="submission" date="2025-08" db="UniProtKB">
        <authorList>
            <consortium name="Ensembl"/>
        </authorList>
    </citation>
    <scope>IDENTIFICATION</scope>
</reference>
<keyword evidence="2 11" id="KW-0479">Metal-binding</keyword>
<dbReference type="CDD" id="cd09403">
    <property type="entry name" value="LIM2_CRP"/>
    <property type="match status" value="1"/>
</dbReference>
<dbReference type="PANTHER" id="PTHR24215:SF23">
    <property type="entry name" value="CYSTEINE AND GLYCINE-RICH PROTEIN 1"/>
    <property type="match status" value="1"/>
</dbReference>
<feature type="compositionally biased region" description="Pro residues" evidence="12">
    <location>
        <begin position="58"/>
        <end position="67"/>
    </location>
</feature>
<feature type="compositionally biased region" description="Gly residues" evidence="12">
    <location>
        <begin position="1"/>
        <end position="11"/>
    </location>
</feature>
<evidence type="ECO:0000256" key="8">
    <source>
        <dbReference type="ARBA" id="ARBA00038811"/>
    </source>
</evidence>
<dbReference type="SUPFAM" id="SSF57716">
    <property type="entry name" value="Glucocorticoid receptor-like (DNA-binding domain)"/>
    <property type="match status" value="2"/>
</dbReference>
<comment type="subunit">
    <text evidence="8">Interacts with ASCC1; ASCC2 and TRIP4.</text>
</comment>
<evidence type="ECO:0000256" key="2">
    <source>
        <dbReference type="ARBA" id="ARBA00022723"/>
    </source>
</evidence>
<evidence type="ECO:0000256" key="10">
    <source>
        <dbReference type="ARBA" id="ARBA00042751"/>
    </source>
</evidence>
<sequence>RNGRRGSGVGTGACPPGSGSSGVVREICPTCVGLRSSGTPAGEEAGLTQWPTTRWARPRPPPPPASPSPEHRPHGACPHAGPCPGHSGSGHSDELRSPPVTGDLQLEQQVETVHKRVRECRTGEEARNAGCARRRFTLRKRFSVKAAASINPASCAWSARRIWTAPRWLCTVRRSTASPATARSTGPKGYGYGQGAGTLSMDKGESLGIKHEETLGHRPTTNPNASKFAQKIGGSERCPRCSQAVYAAEKVIGAGKSWHKSCFRCAKCGKGLESTTLADKDGEIYCKGCYAKNFGPKGFGFGQGAGALVHSE</sequence>
<dbReference type="SMART" id="SM00132">
    <property type="entry name" value="LIM"/>
    <property type="match status" value="1"/>
</dbReference>
<dbReference type="Pfam" id="PF00412">
    <property type="entry name" value="LIM"/>
    <property type="match status" value="1"/>
</dbReference>
<dbReference type="PANTHER" id="PTHR24215">
    <property type="entry name" value="RHO-GTPASE-ACTIVATING PROTEIN LRG1"/>
    <property type="match status" value="1"/>
</dbReference>
<evidence type="ECO:0000259" key="13">
    <source>
        <dbReference type="PROSITE" id="PS50023"/>
    </source>
</evidence>
<evidence type="ECO:0000256" key="1">
    <source>
        <dbReference type="ARBA" id="ARBA00004123"/>
    </source>
</evidence>
<evidence type="ECO:0000256" key="12">
    <source>
        <dbReference type="SAM" id="MobiDB-lite"/>
    </source>
</evidence>
<accession>A0A8C0KYP7</accession>
<evidence type="ECO:0000256" key="11">
    <source>
        <dbReference type="PROSITE-ProRule" id="PRU00125"/>
    </source>
</evidence>
<dbReference type="PROSITE" id="PS00478">
    <property type="entry name" value="LIM_DOMAIN_1"/>
    <property type="match status" value="1"/>
</dbReference>
<dbReference type="AlphaFoldDB" id="A0A8C0KYP7"/>
<dbReference type="PROSITE" id="PS50023">
    <property type="entry name" value="LIM_DOMAIN_2"/>
    <property type="match status" value="1"/>
</dbReference>
<evidence type="ECO:0000313" key="14">
    <source>
        <dbReference type="Ensembl" id="ENSCAFP00020022247.1"/>
    </source>
</evidence>
<evidence type="ECO:0000256" key="4">
    <source>
        <dbReference type="ARBA" id="ARBA00022833"/>
    </source>
</evidence>
<keyword evidence="15" id="KW-1185">Reference proteome</keyword>
<organism evidence="14 15">
    <name type="scientific">Canis lupus dingo</name>
    <name type="common">dingo</name>
    <dbReference type="NCBI Taxonomy" id="286419"/>
    <lineage>
        <taxon>Eukaryota</taxon>
        <taxon>Metazoa</taxon>
        <taxon>Chordata</taxon>
        <taxon>Craniata</taxon>
        <taxon>Vertebrata</taxon>
        <taxon>Euteleostomi</taxon>
        <taxon>Mammalia</taxon>
        <taxon>Eutheria</taxon>
        <taxon>Laurasiatheria</taxon>
        <taxon>Carnivora</taxon>
        <taxon>Caniformia</taxon>
        <taxon>Canidae</taxon>
        <taxon>Canis</taxon>
    </lineage>
</organism>
<dbReference type="GO" id="GO:0005634">
    <property type="term" value="C:nucleus"/>
    <property type="evidence" value="ECO:0007669"/>
    <property type="project" value="UniProtKB-SubCell"/>
</dbReference>
<dbReference type="Proteomes" id="UP000694391">
    <property type="component" value="Unplaced"/>
</dbReference>
<comment type="subcellular location">
    <subcellularLocation>
        <location evidence="1">Nucleus</location>
    </subcellularLocation>
</comment>
<dbReference type="Gene3D" id="2.10.110.10">
    <property type="entry name" value="Cysteine Rich Protein"/>
    <property type="match status" value="1"/>
</dbReference>
<dbReference type="FunFam" id="2.10.110.10:FF:000124">
    <property type="entry name" value="Cysteine and glycine-rich protein 1a"/>
    <property type="match status" value="1"/>
</dbReference>
<evidence type="ECO:0000256" key="5">
    <source>
        <dbReference type="ARBA" id="ARBA00023038"/>
    </source>
</evidence>
<evidence type="ECO:0000256" key="9">
    <source>
        <dbReference type="ARBA" id="ARBA00040500"/>
    </source>
</evidence>
<dbReference type="GO" id="GO:0045214">
    <property type="term" value="P:sarcomere organization"/>
    <property type="evidence" value="ECO:0007669"/>
    <property type="project" value="TreeGrafter"/>
</dbReference>
<keyword evidence="5 11" id="KW-0440">LIM domain</keyword>
<dbReference type="GO" id="GO:0042805">
    <property type="term" value="F:actinin binding"/>
    <property type="evidence" value="ECO:0007669"/>
    <property type="project" value="TreeGrafter"/>
</dbReference>
<dbReference type="GO" id="GO:0030018">
    <property type="term" value="C:Z disc"/>
    <property type="evidence" value="ECO:0007669"/>
    <property type="project" value="TreeGrafter"/>
</dbReference>
<dbReference type="GO" id="GO:0008307">
    <property type="term" value="F:structural constituent of muscle"/>
    <property type="evidence" value="ECO:0007669"/>
    <property type="project" value="TreeGrafter"/>
</dbReference>
<evidence type="ECO:0000256" key="7">
    <source>
        <dbReference type="ARBA" id="ARBA00037596"/>
    </source>
</evidence>
<dbReference type="Ensembl" id="ENSCAFT00020025762.1">
    <property type="protein sequence ID" value="ENSCAFP00020022247.1"/>
    <property type="gene ID" value="ENSCAFG00020017588.1"/>
</dbReference>
<gene>
    <name evidence="14" type="primary">CSRP1</name>
</gene>
<keyword evidence="3" id="KW-0677">Repeat</keyword>
<feature type="domain" description="LIM zinc-binding" evidence="13">
    <location>
        <begin position="236"/>
        <end position="296"/>
    </location>
</feature>
<reference evidence="14" key="2">
    <citation type="submission" date="2025-09" db="UniProtKB">
        <authorList>
            <consortium name="Ensembl"/>
        </authorList>
    </citation>
    <scope>IDENTIFICATION</scope>
</reference>
<dbReference type="InterPro" id="IPR001781">
    <property type="entry name" value="Znf_LIM"/>
</dbReference>
<keyword evidence="4 11" id="KW-0862">Zinc</keyword>